<dbReference type="GO" id="GO:0005615">
    <property type="term" value="C:extracellular space"/>
    <property type="evidence" value="ECO:0007669"/>
    <property type="project" value="TreeGrafter"/>
</dbReference>
<evidence type="ECO:0000313" key="7">
    <source>
        <dbReference type="Proteomes" id="UP001295684"/>
    </source>
</evidence>
<keyword evidence="7" id="KW-1185">Reference proteome</keyword>
<feature type="transmembrane region" description="Helical" evidence="5">
    <location>
        <begin position="730"/>
        <end position="751"/>
    </location>
</feature>
<dbReference type="InterPro" id="IPR011936">
    <property type="entry name" value="Myxo_disulph_rpt"/>
</dbReference>
<evidence type="ECO:0000256" key="5">
    <source>
        <dbReference type="SAM" id="Phobius"/>
    </source>
</evidence>
<feature type="transmembrane region" description="Helical" evidence="5">
    <location>
        <begin position="771"/>
        <end position="793"/>
    </location>
</feature>
<dbReference type="Proteomes" id="UP001295684">
    <property type="component" value="Unassembled WGS sequence"/>
</dbReference>
<comment type="caution">
    <text evidence="6">The sequence shown here is derived from an EMBL/GenBank/DDBJ whole genome shotgun (WGS) entry which is preliminary data.</text>
</comment>
<dbReference type="EMBL" id="CAMPGE010023216">
    <property type="protein sequence ID" value="CAI2381181.1"/>
    <property type="molecule type" value="Genomic_DNA"/>
</dbReference>
<dbReference type="NCBIfam" id="TIGR02232">
    <property type="entry name" value="myxo_disulf_rpt"/>
    <property type="match status" value="3"/>
</dbReference>
<organism evidence="6 7">
    <name type="scientific">Euplotes crassus</name>
    <dbReference type="NCBI Taxonomy" id="5936"/>
    <lineage>
        <taxon>Eukaryota</taxon>
        <taxon>Sar</taxon>
        <taxon>Alveolata</taxon>
        <taxon>Ciliophora</taxon>
        <taxon>Intramacronucleata</taxon>
        <taxon>Spirotrichea</taxon>
        <taxon>Hypotrichia</taxon>
        <taxon>Euplotida</taxon>
        <taxon>Euplotidae</taxon>
        <taxon>Moneuplotes</taxon>
    </lineage>
</organism>
<dbReference type="Pfam" id="PF13948">
    <property type="entry name" value="DUF4215"/>
    <property type="match status" value="3"/>
</dbReference>
<evidence type="ECO:0000256" key="3">
    <source>
        <dbReference type="ARBA" id="ARBA00023157"/>
    </source>
</evidence>
<feature type="transmembrane region" description="Helical" evidence="5">
    <location>
        <begin position="889"/>
        <end position="907"/>
    </location>
</feature>
<feature type="transmembrane region" description="Helical" evidence="5">
    <location>
        <begin position="530"/>
        <end position="548"/>
    </location>
</feature>
<feature type="compositionally biased region" description="Basic and acidic residues" evidence="4">
    <location>
        <begin position="986"/>
        <end position="1013"/>
    </location>
</feature>
<dbReference type="GO" id="GO:0006508">
    <property type="term" value="P:proteolysis"/>
    <property type="evidence" value="ECO:0007669"/>
    <property type="project" value="TreeGrafter"/>
</dbReference>
<accession>A0AAD1XYV4</accession>
<reference evidence="6" key="1">
    <citation type="submission" date="2023-07" db="EMBL/GenBank/DDBJ databases">
        <authorList>
            <consortium name="AG Swart"/>
            <person name="Singh M."/>
            <person name="Singh A."/>
            <person name="Seah K."/>
            <person name="Emmerich C."/>
        </authorList>
    </citation>
    <scope>NUCLEOTIDE SEQUENCE</scope>
    <source>
        <strain evidence="6">DP1</strain>
    </source>
</reference>
<evidence type="ECO:0000256" key="2">
    <source>
        <dbReference type="ARBA" id="ARBA00022737"/>
    </source>
</evidence>
<feature type="transmembrane region" description="Helical" evidence="5">
    <location>
        <begin position="927"/>
        <end position="945"/>
    </location>
</feature>
<keyword evidence="3" id="KW-1015">Disulfide bond</keyword>
<feature type="transmembrane region" description="Helical" evidence="5">
    <location>
        <begin position="865"/>
        <end position="882"/>
    </location>
</feature>
<feature type="region of interest" description="Disordered" evidence="4">
    <location>
        <begin position="963"/>
        <end position="1013"/>
    </location>
</feature>
<evidence type="ECO:0000313" key="6">
    <source>
        <dbReference type="EMBL" id="CAI2381181.1"/>
    </source>
</evidence>
<name>A0AAD1XYV4_EUPCR</name>
<evidence type="ECO:0000256" key="4">
    <source>
        <dbReference type="SAM" id="MobiDB-lite"/>
    </source>
</evidence>
<evidence type="ECO:0000256" key="1">
    <source>
        <dbReference type="ARBA" id="ARBA00022729"/>
    </source>
</evidence>
<keyword evidence="5" id="KW-0812">Transmembrane</keyword>
<feature type="transmembrane region" description="Helical" evidence="5">
    <location>
        <begin position="592"/>
        <end position="615"/>
    </location>
</feature>
<dbReference type="GO" id="GO:0007166">
    <property type="term" value="P:cell surface receptor signaling pathway"/>
    <property type="evidence" value="ECO:0007669"/>
    <property type="project" value="TreeGrafter"/>
</dbReference>
<protein>
    <submittedName>
        <fullName evidence="6">Uncharacterized protein</fullName>
    </submittedName>
</protein>
<gene>
    <name evidence="6" type="ORF">ECRASSUSDP1_LOCUS22628</name>
</gene>
<feature type="transmembrane region" description="Helical" evidence="5">
    <location>
        <begin position="646"/>
        <end position="668"/>
    </location>
</feature>
<keyword evidence="5" id="KW-0472">Membrane</keyword>
<dbReference type="PANTHER" id="PTHR46130:SF3">
    <property type="entry name" value="CHROMOSOME UNDETERMINED SCAFFOLD_33, WHOLE GENOME SHOTGUN SEQUENCE"/>
    <property type="match status" value="1"/>
</dbReference>
<keyword evidence="2" id="KW-0677">Repeat</keyword>
<keyword evidence="1" id="KW-0732">Signal</keyword>
<dbReference type="AlphaFoldDB" id="A0AAD1XYV4"/>
<proteinExistence type="predicted"/>
<sequence length="1210" mass="136671">MGQEYLYTVDLVVDFDASWLSEYTRMYLIIEDPCEVTEERTCSPVYFTQSAANKTFSRNLMTTDGSSTFSTTVTFTKLGNATMRTELYLKKGVSIEYSSGSHIKAEPDFTGHLEQINLITHEEVYPGCTRPCPAKVTATLTPMHSGLTPIKLFYDNGVDMWINGEAKIALYGAHIKGNYESEYEFNAFSHYSIEINWIDLDTLGQLHFYWDLGAGMELIHPKYFGDFQDYGPVVQVLVACLEKYEQVPGTTDQCRPICGDGFKAGEEISEQNCDDWNVIDGDGCSSLCKIESGWRCQGSDKLDPDEFNPDTCEDICGDGKVVAPKDGYCDDHNDIDEDGCSSECGVESGWTCTLGNADTASSCKDICGDGIVMNEPFTNYCDDGNNNEHDGCSPTCEVEDNWNCTNGSTSSASRCSYSIPNYLKENSTIIEQGKNKTIPCQSFCGDLGLVKVSFTIECNETQEGSPSSIATINSTTGEITVNSTNLLPDPKNYTCKITATPNYANGQPSVTTYNITEFIKETSGTEAQKLAATLTTVLIASAIVLAFFTSLSDQSSPSGVFSLINQQQLLLLLLLLKTSIHPNVRSYIATTNFLMLDFQFIGNIFTNFFLIQGFIDSTNSEDPDSPIRWLGHDSTSTLYINRNLLLLFWLVFCLQAFFWFVFLVILFIQMANTMRHIIAAMSNIEIQDQDQRADESASNEARPDCFCIKYFKLALSFIQKLCRPDQGFHWKFFISIYTRMILEAFLDLFVTSLNEIQVSDTSAPNYEFSRVFAYFVLTMLGLFFVFTCGYCWYHFRDEPQYEKLYNQSEEDSDPNSQRLFGELYSGFRAHKLARVHQPLLLLRKLVFAGSIMAIEISSIQVYRVMLVFQIFYWAATVLFPMLTKFTFDFAIQQVNEVFLIVILIFFMKQKTAKDWGITTDSHATKNIAVTLITTNTFIVIILLLTKSLREAYSKAKQCTKKEAPQLDRTAQISEGQSSEEQEVEQEERNQISGEHKQQEEHKNQQEDKLERPVHNMDTHEDLLNFESADKEALNSSKRFIEINKVESLQCLSDKTRPLNTDAALSSEKSNTKYHKDNKCVKTNEPWTSIKEETKEDHSIKHEKSNEYSLISPMNETQRSMKKKYQQTSEDPIELDPAKLCSSLMSKPGPSGRNRSDNCLVAKPNTRIIETLVTHPKLEKAHQAYFGGKSPVKIKKYKPKSKIQGCKASEV</sequence>
<dbReference type="GO" id="GO:0004222">
    <property type="term" value="F:metalloendopeptidase activity"/>
    <property type="evidence" value="ECO:0007669"/>
    <property type="project" value="TreeGrafter"/>
</dbReference>
<dbReference type="PANTHER" id="PTHR46130">
    <property type="entry name" value="LAMGL DOMAIN-CONTAINING PROTEIN"/>
    <property type="match status" value="1"/>
</dbReference>
<keyword evidence="5" id="KW-1133">Transmembrane helix</keyword>
<dbReference type="InterPro" id="IPR043543">
    <property type="entry name" value="PAPPA/PAPPA2"/>
</dbReference>